<dbReference type="Pfam" id="PF00334">
    <property type="entry name" value="NDK"/>
    <property type="match status" value="1"/>
</dbReference>
<feature type="region of interest" description="Disordered" evidence="7">
    <location>
        <begin position="102"/>
        <end position="132"/>
    </location>
</feature>
<evidence type="ECO:0000313" key="9">
    <source>
        <dbReference type="Proteomes" id="UP000008143"/>
    </source>
</evidence>
<feature type="domain" description="Nucleoside diphosphate kinase-like" evidence="8">
    <location>
        <begin position="1241"/>
        <end position="1382"/>
    </location>
</feature>
<organism evidence="9 10">
    <name type="scientific">Xenopus tropicalis</name>
    <name type="common">Western clawed frog</name>
    <name type="synonym">Silurana tropicalis</name>
    <dbReference type="NCBI Taxonomy" id="8364"/>
    <lineage>
        <taxon>Eukaryota</taxon>
        <taxon>Metazoa</taxon>
        <taxon>Chordata</taxon>
        <taxon>Craniata</taxon>
        <taxon>Vertebrata</taxon>
        <taxon>Euteleostomi</taxon>
        <taxon>Amphibia</taxon>
        <taxon>Batrachia</taxon>
        <taxon>Anura</taxon>
        <taxon>Pipoidea</taxon>
        <taxon>Pipidae</taxon>
        <taxon>Xenopodinae</taxon>
        <taxon>Xenopus</taxon>
        <taxon>Silurana</taxon>
    </lineage>
</organism>
<evidence type="ECO:0000256" key="2">
    <source>
        <dbReference type="ARBA" id="ARBA00024177"/>
    </source>
</evidence>
<dbReference type="RefSeq" id="XP_002932503.3">
    <property type="nucleotide sequence ID" value="XM_002932457.5"/>
</dbReference>
<gene>
    <name evidence="11" type="primary">dnaaf8</name>
    <name evidence="10" type="synonym">c16orf71</name>
</gene>
<feature type="compositionally biased region" description="Polar residues" evidence="7">
    <location>
        <begin position="111"/>
        <end position="127"/>
    </location>
</feature>
<dbReference type="Pfam" id="PF15773">
    <property type="entry name" value="DAAP1"/>
    <property type="match status" value="1"/>
</dbReference>
<name>A0A8J0QM05_XENTR</name>
<feature type="compositionally biased region" description="Polar residues" evidence="7">
    <location>
        <begin position="354"/>
        <end position="363"/>
    </location>
</feature>
<feature type="region of interest" description="Disordered" evidence="7">
    <location>
        <begin position="315"/>
        <end position="445"/>
    </location>
</feature>
<evidence type="ECO:0000313" key="11">
    <source>
        <dbReference type="Xenbase" id="XB-GENE-22063498"/>
    </source>
</evidence>
<dbReference type="InterPro" id="IPR036850">
    <property type="entry name" value="NDK-like_dom_sf"/>
</dbReference>
<evidence type="ECO:0000256" key="6">
    <source>
        <dbReference type="PROSITE-ProRule" id="PRU00706"/>
    </source>
</evidence>
<dbReference type="PANTHER" id="PTHR43109">
    <property type="entry name" value="NUCLEOSIDE DIPHOSPHATE KINASE 7"/>
    <property type="match status" value="1"/>
</dbReference>
<proteinExistence type="inferred from homology"/>
<dbReference type="Proteomes" id="UP000008143">
    <property type="component" value="Chromosome 9"/>
</dbReference>
<evidence type="ECO:0000259" key="8">
    <source>
        <dbReference type="SMART" id="SM00562"/>
    </source>
</evidence>
<evidence type="ECO:0000256" key="4">
    <source>
        <dbReference type="ARBA" id="ARBA00024428"/>
    </source>
</evidence>
<evidence type="ECO:0000256" key="1">
    <source>
        <dbReference type="ARBA" id="ARBA00022490"/>
    </source>
</evidence>
<dbReference type="AGR" id="Xenbase:XB-GENE-22063498"/>
<keyword evidence="9" id="KW-1185">Reference proteome</keyword>
<comment type="caution">
    <text evidence="6">Lacks conserved residue(s) required for the propagation of feature annotation.</text>
</comment>
<comment type="similarity">
    <text evidence="6">Belongs to the NDK family.</text>
</comment>
<protein>
    <recommendedName>
        <fullName evidence="4">Dynein axonemal assembly factor 8</fullName>
    </recommendedName>
    <alternativeName>
        <fullName evidence="5">Dynein axonemal-associated protein 1</fullName>
    </alternativeName>
</protein>
<feature type="compositionally biased region" description="Basic and acidic residues" evidence="7">
    <location>
        <begin position="389"/>
        <end position="417"/>
    </location>
</feature>
<dbReference type="InterPro" id="IPR031531">
    <property type="entry name" value="DNAAF8"/>
</dbReference>
<dbReference type="KEGG" id="xtr:100492104"/>
<evidence type="ECO:0000256" key="3">
    <source>
        <dbReference type="ARBA" id="ARBA00024190"/>
    </source>
</evidence>
<dbReference type="OrthoDB" id="2162449at2759"/>
<evidence type="ECO:0000256" key="5">
    <source>
        <dbReference type="ARBA" id="ARBA00030565"/>
    </source>
</evidence>
<dbReference type="GO" id="GO:0120293">
    <property type="term" value="C:dynein axonemal particle"/>
    <property type="evidence" value="ECO:0007669"/>
    <property type="project" value="UniProtKB-SubCell"/>
</dbReference>
<feature type="compositionally biased region" description="Basic and acidic residues" evidence="7">
    <location>
        <begin position="148"/>
        <end position="158"/>
    </location>
</feature>
<feature type="region of interest" description="Disordered" evidence="7">
    <location>
        <begin position="259"/>
        <end position="298"/>
    </location>
</feature>
<sequence>MASEQDELLETAARDPDWFGVSGWEPVFSAIRAELPSIDSDDTSLSDREEEELHIFQREDNYIIPDLFKELLDDGELNSEAATRQVSPKKVESLELSESLASCPDLGIPTPVQTGDSDHSINSSNPDIEQLCPEPLDDVHIESEADIKDSEKEDELQHGLHSRVTTKPQSHSKYDVHLGGTGSEHLSSPTCSLKPVEPSLQFLECLEQWDLDAILCQLKEEEVQERKMPPLLLSMEESTERRHQCIMEQLVKFAAQHSEEVSSVPQLQRKDKDGTNTKSSFRPPPNRKGSLQDNGKDLQSLPTIYIDLRTTISKTGLDQVPGNPTQRNKQKEKRRLNKADHTGKSLLLQKRHNIQNGSLSDPNMPNPESAIKESTELGTPTQRKLRLKSKADISPKRQEVEEREEKDSREEPEKVEEIIQSLPPKSLINSRADEIAQREKQEKEKKARLRMLTQLEGLKPSNTVNGRQPMAEATPILFHPEASYSPSIGTLPDLARSGVETLLLTISLSSCGQVFIPGQHGARSPYSSLFLANTFHCLLTWLISLVPGFNTHGMGNAPFHVLGLQQAWQEEGLALYACLSPREMATQSSPKIRKHKGKQDLRGTSSFYQQVSLFLSHDTLQSVIWWNEDLAERLHGKLFPLPLEVPAVRLSSIATLNSAPEAVEKVFSSACGFYWQTLETEEKINLPASDTPTDSETEVVSVIVFERMLRDPVAFHHALHIILTEGLDVCGVRLLYPQANALHSYIDNVPSSYNGEDGQTLPILALALRGTQAEQIWAEIAGPLDPQLARLTDQYSLNAIYGFKRGEPIIHWARKSGRLLQELSLWFGGRIPPSGTVNIGFQNSYSRSNQPRSASFTCQSASEKEITVFHSTDRCRPPALLTASTLGDVFLVVSPAVPSAAYGDVIDVCLHRGFTLHGVRRLRLSAKRAAMLSMSPTQVSVFCPNLPHSQTDAQPRMQHPQPRLHCFLLLLRKENAALHTSGLIQALMNVLAEQGLLGAIHARFSYICEVDPSLCFHVAPYTDNLLQGLGGSLHAEPDLSTVPLGMMSLRPFASDPEDEQVVVLTMSGRHTLRRAGYFLRKILRPVVKTLASSTGSVYEGFELLGLKWLPSLSRLQAKEITPYEVGDHPWKRSIEHLISNPALLCVLRRSNAFAALEHTIKQLAPTLGTEHPQLIASATPEIAFRQAALIFTDRDLVSDPESRSSLMYMPPAGINCRTEGTEDRRGRTESIFTYMLSGPPVLYTVLLLKPRIWSSALGKILFKVYQQKFILVGMKPVSLTTAMCSQILPEDVKKNEALCLAHCDYLTSAPCLVLCLQRQGAVLKLLDLLGPEDPGLGKAQDQFLWRAQYGTSAVQNGMYGSTSYQAAIRDIQTFFPEGLLFEESAVLQAEQIPRLTSDILVSSRSQRQTAKNPVRRMDLPTLDLPFTSALCQTTCLLFPAHMLRGASPPYIRTLEQLKSKEFHITAARLTGFDQSQGQLVADMYSPGNYSTAKVKLLTEGPCLVVAAQRDNAVACFPSLMNSADWRNVPAETLTEGVLYPQTESQANKMLSCFFDSLTPDSIHQILP</sequence>
<feature type="compositionally biased region" description="Basic and acidic residues" evidence="7">
    <location>
        <begin position="431"/>
        <end position="445"/>
    </location>
</feature>
<dbReference type="GO" id="GO:0070840">
    <property type="term" value="F:dynein complex binding"/>
    <property type="evidence" value="ECO:0007669"/>
    <property type="project" value="InterPro"/>
</dbReference>
<dbReference type="OMA" id="PDVIWWR"/>
<dbReference type="GO" id="GO:0005879">
    <property type="term" value="C:axonemal microtubule"/>
    <property type="evidence" value="ECO:0000318"/>
    <property type="project" value="GO_Central"/>
</dbReference>
<dbReference type="PANTHER" id="PTHR43109:SF3">
    <property type="entry name" value="DYNEIN AXONEMAL ASSEMBLY FACTOR 8"/>
    <property type="match status" value="1"/>
</dbReference>
<dbReference type="Xenbase" id="XB-GENE-22063498">
    <property type="gene designation" value="dnaaf8"/>
</dbReference>
<reference evidence="10" key="1">
    <citation type="submission" date="2025-08" db="UniProtKB">
        <authorList>
            <consortium name="RefSeq"/>
        </authorList>
    </citation>
    <scope>IDENTIFICATION</scope>
    <source>
        <strain evidence="10">Nigerian</strain>
        <tissue evidence="10">Liver and blood</tissue>
    </source>
</reference>
<feature type="compositionally biased region" description="Polar residues" evidence="7">
    <location>
        <begin position="315"/>
        <end position="327"/>
    </location>
</feature>
<dbReference type="PROSITE" id="PS51374">
    <property type="entry name" value="NDPK_LIKE"/>
    <property type="match status" value="3"/>
</dbReference>
<comment type="subcellular location">
    <subcellularLocation>
        <location evidence="3">Dynein axonemal particle</location>
    </subcellularLocation>
</comment>
<dbReference type="Gene3D" id="3.30.70.141">
    <property type="entry name" value="Nucleoside diphosphate kinase-like domain"/>
    <property type="match status" value="2"/>
</dbReference>
<dbReference type="SUPFAM" id="SSF54919">
    <property type="entry name" value="Nucleoside diphosphate kinase, NDK"/>
    <property type="match status" value="4"/>
</dbReference>
<comment type="function">
    <text evidence="2">In cyliated cells, dynein axonemal particle-specific protein required for deployment of ODA to the axoneme. Interacts with outer dynein arm (ODA) subunits.</text>
</comment>
<accession>A0A8J0QM05</accession>
<evidence type="ECO:0000313" key="10">
    <source>
        <dbReference type="RefSeq" id="XP_002932503.3"/>
    </source>
</evidence>
<dbReference type="InterPro" id="IPR034907">
    <property type="entry name" value="NDK-like_dom"/>
</dbReference>
<dbReference type="SMART" id="SM00562">
    <property type="entry name" value="NDK"/>
    <property type="match status" value="1"/>
</dbReference>
<evidence type="ECO:0000256" key="7">
    <source>
        <dbReference type="SAM" id="MobiDB-lite"/>
    </source>
</evidence>
<feature type="region of interest" description="Disordered" evidence="7">
    <location>
        <begin position="148"/>
        <end position="191"/>
    </location>
</feature>
<keyword evidence="1" id="KW-0963">Cytoplasm</keyword>